<dbReference type="InterPro" id="IPR002938">
    <property type="entry name" value="FAD-bd"/>
</dbReference>
<dbReference type="InterPro" id="IPR036188">
    <property type="entry name" value="FAD/NAD-bd_sf"/>
</dbReference>
<keyword evidence="4" id="KW-1185">Reference proteome</keyword>
<protein>
    <submittedName>
        <fullName evidence="3">Bifunctional 3-(3-hydroxy-phenyl)propionate/3-hydroxycinnamic acid hydroxylase</fullName>
    </submittedName>
</protein>
<dbReference type="PANTHER" id="PTHR43476:SF3">
    <property type="entry name" value="FAD-BINDING MONOOXYGENASE"/>
    <property type="match status" value="1"/>
</dbReference>
<dbReference type="PANTHER" id="PTHR43476">
    <property type="entry name" value="3-(3-HYDROXY-PHENYL)PROPIONATE/3-HYDROXYCINNAMIC ACID HYDROXYLASE"/>
    <property type="match status" value="1"/>
</dbReference>
<reference evidence="3 4" key="1">
    <citation type="submission" date="2019-05" db="EMBL/GenBank/DDBJ databases">
        <title>Draft genome sequence of Nonomuraea zeae DSM 100528.</title>
        <authorList>
            <person name="Saricaoglu S."/>
            <person name="Isik K."/>
        </authorList>
    </citation>
    <scope>NUCLEOTIDE SEQUENCE [LARGE SCALE GENOMIC DNA]</scope>
    <source>
        <strain evidence="3 4">DSM 100528</strain>
    </source>
</reference>
<dbReference type="Gene3D" id="3.50.50.60">
    <property type="entry name" value="FAD/NAD(P)-binding domain"/>
    <property type="match status" value="1"/>
</dbReference>
<name>A0A5S4GM01_9ACTN</name>
<dbReference type="InterPro" id="IPR050631">
    <property type="entry name" value="PheA/TfdB_FAD_monoxygenase"/>
</dbReference>
<comment type="caution">
    <text evidence="3">The sequence shown here is derived from an EMBL/GenBank/DDBJ whole genome shotgun (WGS) entry which is preliminary data.</text>
</comment>
<dbReference type="Proteomes" id="UP000306628">
    <property type="component" value="Unassembled WGS sequence"/>
</dbReference>
<evidence type="ECO:0000259" key="2">
    <source>
        <dbReference type="Pfam" id="PF01494"/>
    </source>
</evidence>
<dbReference type="Gene3D" id="3.30.9.10">
    <property type="entry name" value="D-Amino Acid Oxidase, subunit A, domain 2"/>
    <property type="match status" value="1"/>
</dbReference>
<sequence length="529" mass="58532">MFWERHVPDIYDVAIVGYGPAGEVAAATLGAAGHRVVVFERHRELYPLPRMVTFDGEACRTVQATGSSIDKALSTAVTLKACHFGDAAAEPMLTLDWSGAQCGFPAHSSIFQPDVEAVVREKVDTLPNVEVNRGAEAIGLTQHDDFVELTVRPKKSTDPAEERTIRARYVIGADGTASFVREAAGITMRDYGLHERWLNFDMNKLVDLPERFDRLIMIMDPKRPHMYMPLGTTRQRFEIRLHEDEDEEAMYDPQVAWDFLREEHGLNEQQMSICRQVVYHFYTRVAERWRTGRVFIAGDAAHTMTPYMGQGGCSAIRDGRNIGWKLSLVLSGAAGDDLLDDYQAEREPHVSAIVFASDGLSRLVNIVDPDEAGRRNHALRNNLSPPPPPFPKLEHGVLHRESDGSIAAVTGSLSPQGRLRKGGVEARGDDLLGHGFQLISRHAPQLSAAQLHTLEAVGCSVAVLEDPADPNAVTDLDGVYTQFLKDHHADAYITRPDWYVFGVALDSGLSSLVDELAARLHLTNERQSA</sequence>
<evidence type="ECO:0000313" key="3">
    <source>
        <dbReference type="EMBL" id="TMR33985.1"/>
    </source>
</evidence>
<dbReference type="NCBIfam" id="NF004829">
    <property type="entry name" value="PRK06183.1-3"/>
    <property type="match status" value="1"/>
</dbReference>
<dbReference type="PRINTS" id="PR00420">
    <property type="entry name" value="RNGMNOXGNASE"/>
</dbReference>
<dbReference type="EMBL" id="VCKX01000050">
    <property type="protein sequence ID" value="TMR33985.1"/>
    <property type="molecule type" value="Genomic_DNA"/>
</dbReference>
<keyword evidence="1" id="KW-0560">Oxidoreductase</keyword>
<gene>
    <name evidence="3" type="ORF">ETD85_18395</name>
</gene>
<feature type="domain" description="FAD-binding" evidence="2">
    <location>
        <begin position="11"/>
        <end position="354"/>
    </location>
</feature>
<dbReference type="GO" id="GO:0008688">
    <property type="term" value="F:3-(3-hydroxyphenyl)propionate hydroxylase activity"/>
    <property type="evidence" value="ECO:0007669"/>
    <property type="project" value="TreeGrafter"/>
</dbReference>
<dbReference type="OrthoDB" id="8670884at2"/>
<dbReference type="GO" id="GO:0071949">
    <property type="term" value="F:FAD binding"/>
    <property type="evidence" value="ECO:0007669"/>
    <property type="project" value="InterPro"/>
</dbReference>
<dbReference type="SUPFAM" id="SSF51905">
    <property type="entry name" value="FAD/NAD(P)-binding domain"/>
    <property type="match status" value="1"/>
</dbReference>
<proteinExistence type="predicted"/>
<dbReference type="AlphaFoldDB" id="A0A5S4GM01"/>
<dbReference type="GO" id="GO:0019622">
    <property type="term" value="P:3-(3-hydroxy)phenylpropionate catabolic process"/>
    <property type="evidence" value="ECO:0007669"/>
    <property type="project" value="TreeGrafter"/>
</dbReference>
<accession>A0A5S4GM01</accession>
<organism evidence="3 4">
    <name type="scientific">Nonomuraea zeae</name>
    <dbReference type="NCBI Taxonomy" id="1642303"/>
    <lineage>
        <taxon>Bacteria</taxon>
        <taxon>Bacillati</taxon>
        <taxon>Actinomycetota</taxon>
        <taxon>Actinomycetes</taxon>
        <taxon>Streptosporangiales</taxon>
        <taxon>Streptosporangiaceae</taxon>
        <taxon>Nonomuraea</taxon>
    </lineage>
</organism>
<evidence type="ECO:0000313" key="4">
    <source>
        <dbReference type="Proteomes" id="UP000306628"/>
    </source>
</evidence>
<dbReference type="Pfam" id="PF01494">
    <property type="entry name" value="FAD_binding_3"/>
    <property type="match status" value="1"/>
</dbReference>
<evidence type="ECO:0000256" key="1">
    <source>
        <dbReference type="ARBA" id="ARBA00023002"/>
    </source>
</evidence>